<organism evidence="4 5">
    <name type="scientific">Patella caerulea</name>
    <name type="common">Rayed Mediterranean limpet</name>
    <dbReference type="NCBI Taxonomy" id="87958"/>
    <lineage>
        <taxon>Eukaryota</taxon>
        <taxon>Metazoa</taxon>
        <taxon>Spiralia</taxon>
        <taxon>Lophotrochozoa</taxon>
        <taxon>Mollusca</taxon>
        <taxon>Gastropoda</taxon>
        <taxon>Patellogastropoda</taxon>
        <taxon>Patelloidea</taxon>
        <taxon>Patellidae</taxon>
        <taxon>Patella</taxon>
    </lineage>
</organism>
<dbReference type="InterPro" id="IPR002110">
    <property type="entry name" value="Ankyrin_rpt"/>
</dbReference>
<proteinExistence type="predicted"/>
<dbReference type="SMART" id="SM00248">
    <property type="entry name" value="ANK"/>
    <property type="match status" value="4"/>
</dbReference>
<evidence type="ECO:0000256" key="3">
    <source>
        <dbReference type="PROSITE-ProRule" id="PRU00023"/>
    </source>
</evidence>
<dbReference type="Gene3D" id="1.25.40.20">
    <property type="entry name" value="Ankyrin repeat-containing domain"/>
    <property type="match status" value="2"/>
</dbReference>
<accession>A0AAN8QGY2</accession>
<dbReference type="AlphaFoldDB" id="A0AAN8QGY2"/>
<gene>
    <name evidence="4" type="ORF">SNE40_000415</name>
</gene>
<dbReference type="PROSITE" id="PS50088">
    <property type="entry name" value="ANK_REPEAT"/>
    <property type="match status" value="1"/>
</dbReference>
<keyword evidence="1" id="KW-0677">Repeat</keyword>
<dbReference type="SUPFAM" id="SSF48403">
    <property type="entry name" value="Ankyrin repeat"/>
    <property type="match status" value="1"/>
</dbReference>
<evidence type="ECO:0000313" key="4">
    <source>
        <dbReference type="EMBL" id="KAK6194879.1"/>
    </source>
</evidence>
<evidence type="ECO:0000256" key="1">
    <source>
        <dbReference type="ARBA" id="ARBA00022737"/>
    </source>
</evidence>
<dbReference type="InterPro" id="IPR036770">
    <property type="entry name" value="Ankyrin_rpt-contain_sf"/>
</dbReference>
<comment type="caution">
    <text evidence="4">The sequence shown here is derived from an EMBL/GenBank/DDBJ whole genome shotgun (WGS) entry which is preliminary data.</text>
</comment>
<name>A0AAN8QGY2_PATCE</name>
<keyword evidence="2 3" id="KW-0040">ANK repeat</keyword>
<dbReference type="EMBL" id="JAZGQO010000001">
    <property type="protein sequence ID" value="KAK6194879.1"/>
    <property type="molecule type" value="Genomic_DNA"/>
</dbReference>
<evidence type="ECO:0000313" key="5">
    <source>
        <dbReference type="Proteomes" id="UP001347796"/>
    </source>
</evidence>
<dbReference type="PANTHER" id="PTHR24171">
    <property type="entry name" value="ANKYRIN REPEAT DOMAIN-CONTAINING PROTEIN 39-RELATED"/>
    <property type="match status" value="1"/>
</dbReference>
<evidence type="ECO:0000256" key="2">
    <source>
        <dbReference type="ARBA" id="ARBA00023043"/>
    </source>
</evidence>
<keyword evidence="5" id="KW-1185">Reference proteome</keyword>
<sequence length="338" mass="37776">MAESEDARHLFLAIAYGKVHRLSSILSTLTNVDCRDATQRTPLIQAVFSNRDEIRAHCVRLLIRHGCDVNAKDGDGRTALMYACMEEEKVESVRLLVRCKDCDPNMVDNEGYSALMHAVIAGNSTAIRIIANHSNTKSKVDINMRNRQNLTALDLAVKLRLSECCSALVNEGKADITMVRNNASLVRLLSEGRIHTPIVNGALMTPREDNSRLSGMLFRSQMDGYMNSPRQPATPMRISATPVYLRRKHSELYTITNESSLDSPKEILSPRTPRTSFELNSLANIKRPLTPLSPREKPPGRCLESPMRKLVDKGKLPSIGSRRYCFVSPRETPTIMEG</sequence>
<reference evidence="4 5" key="1">
    <citation type="submission" date="2024-01" db="EMBL/GenBank/DDBJ databases">
        <title>The genome of the rayed Mediterranean limpet Patella caerulea (Linnaeus, 1758).</title>
        <authorList>
            <person name="Anh-Thu Weber A."/>
            <person name="Halstead-Nussloch G."/>
        </authorList>
    </citation>
    <scope>NUCLEOTIDE SEQUENCE [LARGE SCALE GENOMIC DNA]</scope>
    <source>
        <strain evidence="4">AATW-2023a</strain>
        <tissue evidence="4">Whole specimen</tissue>
    </source>
</reference>
<dbReference type="Proteomes" id="UP001347796">
    <property type="component" value="Unassembled WGS sequence"/>
</dbReference>
<protein>
    <submittedName>
        <fullName evidence="4">Uncharacterized protein</fullName>
    </submittedName>
</protein>
<feature type="repeat" description="ANK" evidence="3">
    <location>
        <begin position="38"/>
        <end position="74"/>
    </location>
</feature>
<dbReference type="Pfam" id="PF12796">
    <property type="entry name" value="Ank_2"/>
    <property type="match status" value="1"/>
</dbReference>